<evidence type="ECO:0000256" key="10">
    <source>
        <dbReference type="ARBA" id="ARBA00022741"/>
    </source>
</evidence>
<evidence type="ECO:0000256" key="2">
    <source>
        <dbReference type="ARBA" id="ARBA00004141"/>
    </source>
</evidence>
<evidence type="ECO:0000256" key="3">
    <source>
        <dbReference type="ARBA" id="ARBA00004533"/>
    </source>
</evidence>
<evidence type="ECO:0000256" key="15">
    <source>
        <dbReference type="ARBA" id="ARBA00023136"/>
    </source>
</evidence>
<evidence type="ECO:0000256" key="13">
    <source>
        <dbReference type="ARBA" id="ARBA00022989"/>
    </source>
</evidence>
<dbReference type="PROSITE" id="PS50109">
    <property type="entry name" value="HIS_KIN"/>
    <property type="match status" value="1"/>
</dbReference>
<keyword evidence="10" id="KW-0547">Nucleotide-binding</keyword>
<dbReference type="SUPFAM" id="SSF55874">
    <property type="entry name" value="ATPase domain of HSP90 chaperone/DNA topoisomerase II/histidine kinase"/>
    <property type="match status" value="1"/>
</dbReference>
<keyword evidence="15 17" id="KW-0472">Membrane</keyword>
<organism evidence="20 21">
    <name type="scientific">Candidatus Manganitrophus noduliformans</name>
    <dbReference type="NCBI Taxonomy" id="2606439"/>
    <lineage>
        <taxon>Bacteria</taxon>
        <taxon>Pseudomonadati</taxon>
        <taxon>Nitrospirota</taxon>
        <taxon>Nitrospiria</taxon>
        <taxon>Candidatus Troglogloeales</taxon>
        <taxon>Candidatus Manganitrophaceae</taxon>
        <taxon>Candidatus Manganitrophus</taxon>
    </lineage>
</organism>
<feature type="domain" description="Histidine kinase" evidence="18">
    <location>
        <begin position="262"/>
        <end position="478"/>
    </location>
</feature>
<dbReference type="PRINTS" id="PR00344">
    <property type="entry name" value="BCTRLSENSOR"/>
</dbReference>
<dbReference type="Gene3D" id="3.30.565.10">
    <property type="entry name" value="Histidine kinase-like ATPase, C-terminal domain"/>
    <property type="match status" value="1"/>
</dbReference>
<feature type="domain" description="HAMP" evidence="19">
    <location>
        <begin position="201"/>
        <end position="254"/>
    </location>
</feature>
<keyword evidence="8 20" id="KW-0808">Transferase</keyword>
<evidence type="ECO:0000256" key="14">
    <source>
        <dbReference type="ARBA" id="ARBA00023012"/>
    </source>
</evidence>
<evidence type="ECO:0000313" key="21">
    <source>
        <dbReference type="Proteomes" id="UP000534783"/>
    </source>
</evidence>
<dbReference type="Pfam" id="PF02518">
    <property type="entry name" value="HATPase_c"/>
    <property type="match status" value="1"/>
</dbReference>
<evidence type="ECO:0000256" key="12">
    <source>
        <dbReference type="ARBA" id="ARBA00022840"/>
    </source>
</evidence>
<dbReference type="InterPro" id="IPR006290">
    <property type="entry name" value="CztS_silS_copS"/>
</dbReference>
<dbReference type="InterPro" id="IPR003594">
    <property type="entry name" value="HATPase_dom"/>
</dbReference>
<evidence type="ECO:0000256" key="17">
    <source>
        <dbReference type="SAM" id="Phobius"/>
    </source>
</evidence>
<dbReference type="InterPro" id="IPR050428">
    <property type="entry name" value="TCS_sensor_his_kinase"/>
</dbReference>
<dbReference type="PROSITE" id="PS50885">
    <property type="entry name" value="HAMP"/>
    <property type="match status" value="1"/>
</dbReference>
<evidence type="ECO:0000256" key="7">
    <source>
        <dbReference type="ARBA" id="ARBA00022553"/>
    </source>
</evidence>
<comment type="caution">
    <text evidence="20">The sequence shown here is derived from an EMBL/GenBank/DDBJ whole genome shotgun (WGS) entry which is preliminary data.</text>
</comment>
<sequence length="479" mass="53891">MSSKPELNRWGWPASIRGRLALWYGTTLGVVFLFVGLLLFVYLSRNLHSDFDVSLRSTAEALARASLDRSPPLPELDIEALLQQLDNPDPTSNFFQLFDPRGRFGARSRNLSKRTYPLTEVALNNALQGKFTYETFFDPDRGKIRWVTYPVIQNGRLVNILQVGGSLRNLEKVLKRLRLILLFLFPATLLLAVAGGWLLTLRALQPVDAMAQVARRITAGDLSRRIPVHAGQDELSRLAETFNAMIAQLEESIQRLRQFSADASHELRTPLTILKGETELALRQARSMEEYQETLASSLEEIDRISRIVEELFLLSKADLGEARLERKPVALAPLFKETLAQMELLAKEKALSLRFDCREEATITGDPDRLRELLLNLVENAIRYTPPEGRIVVTLSREGGHARVTVSDTGIGIPKEDLSKIFDRFYRSDSAREIHPKGSGLGLSICRWIVHAHSGTIQVDSTPGLGTLFTLRFPLRND</sequence>
<keyword evidence="13 17" id="KW-1133">Transmembrane helix</keyword>
<dbReference type="GO" id="GO:0005886">
    <property type="term" value="C:plasma membrane"/>
    <property type="evidence" value="ECO:0007669"/>
    <property type="project" value="UniProtKB-SubCell"/>
</dbReference>
<dbReference type="Gene3D" id="1.10.287.130">
    <property type="match status" value="1"/>
</dbReference>
<dbReference type="SMART" id="SM00388">
    <property type="entry name" value="HisKA"/>
    <property type="match status" value="1"/>
</dbReference>
<dbReference type="PANTHER" id="PTHR45436:SF15">
    <property type="entry name" value="SENSOR HISTIDINE KINASE CUSS"/>
    <property type="match status" value="1"/>
</dbReference>
<protein>
    <recommendedName>
        <fullName evidence="4">histidine kinase</fullName>
        <ecNumber evidence="4">2.7.13.3</ecNumber>
    </recommendedName>
</protein>
<evidence type="ECO:0000256" key="5">
    <source>
        <dbReference type="ARBA" id="ARBA00022475"/>
    </source>
</evidence>
<keyword evidence="12" id="KW-0067">ATP-binding</keyword>
<evidence type="ECO:0000259" key="19">
    <source>
        <dbReference type="PROSITE" id="PS50885"/>
    </source>
</evidence>
<evidence type="ECO:0000256" key="8">
    <source>
        <dbReference type="ARBA" id="ARBA00022679"/>
    </source>
</evidence>
<dbReference type="CDD" id="cd00082">
    <property type="entry name" value="HisKA"/>
    <property type="match status" value="1"/>
</dbReference>
<proteinExistence type="predicted"/>
<dbReference type="CDD" id="cd06225">
    <property type="entry name" value="HAMP"/>
    <property type="match status" value="1"/>
</dbReference>
<dbReference type="RefSeq" id="WP_168058360.1">
    <property type="nucleotide sequence ID" value="NZ_VTOW01000001.1"/>
</dbReference>
<gene>
    <name evidence="20" type="ORF">MNODULE_04970</name>
</gene>
<evidence type="ECO:0000256" key="6">
    <source>
        <dbReference type="ARBA" id="ARBA00022519"/>
    </source>
</evidence>
<dbReference type="Pfam" id="PF00672">
    <property type="entry name" value="HAMP"/>
    <property type="match status" value="1"/>
</dbReference>
<dbReference type="FunFam" id="3.30.565.10:FF:000006">
    <property type="entry name" value="Sensor histidine kinase WalK"/>
    <property type="match status" value="1"/>
</dbReference>
<keyword evidence="16" id="KW-0175">Coiled coil</keyword>
<feature type="transmembrane region" description="Helical" evidence="17">
    <location>
        <begin position="20"/>
        <end position="43"/>
    </location>
</feature>
<keyword evidence="5" id="KW-1003">Cell membrane</keyword>
<keyword evidence="7" id="KW-0597">Phosphoprotein</keyword>
<dbReference type="NCBIfam" id="TIGR01386">
    <property type="entry name" value="cztS_silS_copS"/>
    <property type="match status" value="1"/>
</dbReference>
<dbReference type="InterPro" id="IPR004358">
    <property type="entry name" value="Sig_transdc_His_kin-like_C"/>
</dbReference>
<evidence type="ECO:0000256" key="4">
    <source>
        <dbReference type="ARBA" id="ARBA00012438"/>
    </source>
</evidence>
<dbReference type="PANTHER" id="PTHR45436">
    <property type="entry name" value="SENSOR HISTIDINE KINASE YKOH"/>
    <property type="match status" value="1"/>
</dbReference>
<dbReference type="Pfam" id="PF00512">
    <property type="entry name" value="HisKA"/>
    <property type="match status" value="1"/>
</dbReference>
<dbReference type="AlphaFoldDB" id="A0A7X6DMY0"/>
<dbReference type="InterPro" id="IPR003661">
    <property type="entry name" value="HisK_dim/P_dom"/>
</dbReference>
<dbReference type="InterPro" id="IPR003660">
    <property type="entry name" value="HAMP_dom"/>
</dbReference>
<keyword evidence="21" id="KW-1185">Reference proteome</keyword>
<keyword evidence="6" id="KW-0997">Cell inner membrane</keyword>
<name>A0A7X6DMY0_9BACT</name>
<dbReference type="CDD" id="cd00075">
    <property type="entry name" value="HATPase"/>
    <property type="match status" value="1"/>
</dbReference>
<dbReference type="GO" id="GO:0000155">
    <property type="term" value="F:phosphorelay sensor kinase activity"/>
    <property type="evidence" value="ECO:0007669"/>
    <property type="project" value="InterPro"/>
</dbReference>
<feature type="coiled-coil region" evidence="16">
    <location>
        <begin position="246"/>
        <end position="308"/>
    </location>
</feature>
<dbReference type="Gene3D" id="6.10.340.10">
    <property type="match status" value="1"/>
</dbReference>
<comment type="subcellular location">
    <subcellularLocation>
        <location evidence="3">Cell inner membrane</location>
    </subcellularLocation>
    <subcellularLocation>
        <location evidence="2">Membrane</location>
        <topology evidence="2">Multi-pass membrane protein</topology>
    </subcellularLocation>
</comment>
<feature type="transmembrane region" description="Helical" evidence="17">
    <location>
        <begin position="177"/>
        <end position="199"/>
    </location>
</feature>
<keyword evidence="11 20" id="KW-0418">Kinase</keyword>
<dbReference type="SMART" id="SM00387">
    <property type="entry name" value="HATPase_c"/>
    <property type="match status" value="1"/>
</dbReference>
<dbReference type="InterPro" id="IPR036097">
    <property type="entry name" value="HisK_dim/P_sf"/>
</dbReference>
<keyword evidence="14" id="KW-0902">Two-component regulatory system</keyword>
<evidence type="ECO:0000259" key="18">
    <source>
        <dbReference type="PROSITE" id="PS50109"/>
    </source>
</evidence>
<evidence type="ECO:0000256" key="1">
    <source>
        <dbReference type="ARBA" id="ARBA00000085"/>
    </source>
</evidence>
<dbReference type="SUPFAM" id="SSF47384">
    <property type="entry name" value="Homodimeric domain of signal transducing histidine kinase"/>
    <property type="match status" value="1"/>
</dbReference>
<dbReference type="InterPro" id="IPR005467">
    <property type="entry name" value="His_kinase_dom"/>
</dbReference>
<dbReference type="FunFam" id="1.10.287.130:FF:000001">
    <property type="entry name" value="Two-component sensor histidine kinase"/>
    <property type="match status" value="1"/>
</dbReference>
<dbReference type="SUPFAM" id="SSF158472">
    <property type="entry name" value="HAMP domain-like"/>
    <property type="match status" value="1"/>
</dbReference>
<comment type="catalytic activity">
    <reaction evidence="1">
        <text>ATP + protein L-histidine = ADP + protein N-phospho-L-histidine.</text>
        <dbReference type="EC" id="2.7.13.3"/>
    </reaction>
</comment>
<reference evidence="20 21" key="1">
    <citation type="journal article" date="2020" name="Nature">
        <title>Bacterial chemolithoautotrophy via manganese oxidation.</title>
        <authorList>
            <person name="Yu H."/>
            <person name="Leadbetter J.R."/>
        </authorList>
    </citation>
    <scope>NUCLEOTIDE SEQUENCE [LARGE SCALE GENOMIC DNA]</scope>
    <source>
        <strain evidence="20 21">Mn-1</strain>
    </source>
</reference>
<evidence type="ECO:0000256" key="11">
    <source>
        <dbReference type="ARBA" id="ARBA00022777"/>
    </source>
</evidence>
<dbReference type="EMBL" id="VTOW01000001">
    <property type="protein sequence ID" value="NKE70095.1"/>
    <property type="molecule type" value="Genomic_DNA"/>
</dbReference>
<keyword evidence="9 17" id="KW-0812">Transmembrane</keyword>
<dbReference type="InterPro" id="IPR036890">
    <property type="entry name" value="HATPase_C_sf"/>
</dbReference>
<evidence type="ECO:0000313" key="20">
    <source>
        <dbReference type="EMBL" id="NKE70095.1"/>
    </source>
</evidence>
<dbReference type="Proteomes" id="UP000534783">
    <property type="component" value="Unassembled WGS sequence"/>
</dbReference>
<dbReference type="SMART" id="SM00304">
    <property type="entry name" value="HAMP"/>
    <property type="match status" value="1"/>
</dbReference>
<dbReference type="EC" id="2.7.13.3" evidence="4"/>
<dbReference type="GO" id="GO:0005524">
    <property type="term" value="F:ATP binding"/>
    <property type="evidence" value="ECO:0007669"/>
    <property type="project" value="UniProtKB-KW"/>
</dbReference>
<evidence type="ECO:0000256" key="16">
    <source>
        <dbReference type="SAM" id="Coils"/>
    </source>
</evidence>
<evidence type="ECO:0000256" key="9">
    <source>
        <dbReference type="ARBA" id="ARBA00022692"/>
    </source>
</evidence>
<accession>A0A7X6DMY0</accession>